<comment type="caution">
    <text evidence="2">The sequence shown here is derived from an EMBL/GenBank/DDBJ whole genome shotgun (WGS) entry which is preliminary data.</text>
</comment>
<reference evidence="2 3" key="1">
    <citation type="submission" date="2019-05" db="EMBL/GenBank/DDBJ databases">
        <title>Another draft genome of Portunus trituberculatus and its Hox gene families provides insights of decapod evolution.</title>
        <authorList>
            <person name="Jeong J.-H."/>
            <person name="Song I."/>
            <person name="Kim S."/>
            <person name="Choi T."/>
            <person name="Kim D."/>
            <person name="Ryu S."/>
            <person name="Kim W."/>
        </authorList>
    </citation>
    <scope>NUCLEOTIDE SEQUENCE [LARGE SCALE GENOMIC DNA]</scope>
    <source>
        <tissue evidence="2">Muscle</tissue>
    </source>
</reference>
<dbReference type="OrthoDB" id="9402762at2759"/>
<gene>
    <name evidence="2" type="ORF">E2C01_050164</name>
</gene>
<accession>A0A5B7G896</accession>
<dbReference type="AlphaFoldDB" id="A0A5B7G896"/>
<dbReference type="EMBL" id="VSRR010013778">
    <property type="protein sequence ID" value="MPC56211.1"/>
    <property type="molecule type" value="Genomic_DNA"/>
</dbReference>
<organism evidence="2 3">
    <name type="scientific">Portunus trituberculatus</name>
    <name type="common">Swimming crab</name>
    <name type="synonym">Neptunus trituberculatus</name>
    <dbReference type="NCBI Taxonomy" id="210409"/>
    <lineage>
        <taxon>Eukaryota</taxon>
        <taxon>Metazoa</taxon>
        <taxon>Ecdysozoa</taxon>
        <taxon>Arthropoda</taxon>
        <taxon>Crustacea</taxon>
        <taxon>Multicrustacea</taxon>
        <taxon>Malacostraca</taxon>
        <taxon>Eumalacostraca</taxon>
        <taxon>Eucarida</taxon>
        <taxon>Decapoda</taxon>
        <taxon>Pleocyemata</taxon>
        <taxon>Brachyura</taxon>
        <taxon>Eubrachyura</taxon>
        <taxon>Portunoidea</taxon>
        <taxon>Portunidae</taxon>
        <taxon>Portuninae</taxon>
        <taxon>Portunus</taxon>
    </lineage>
</organism>
<evidence type="ECO:0000313" key="3">
    <source>
        <dbReference type="Proteomes" id="UP000324222"/>
    </source>
</evidence>
<proteinExistence type="predicted"/>
<protein>
    <submittedName>
        <fullName evidence="2">Uncharacterized protein</fullName>
    </submittedName>
</protein>
<sequence length="61" mass="6299">MNPDGYVNDEPFLASVLEQPMAGKTADAASKVASASNGIASVNGLNARGKFPTPLPKKRPT</sequence>
<dbReference type="Proteomes" id="UP000324222">
    <property type="component" value="Unassembled WGS sequence"/>
</dbReference>
<evidence type="ECO:0000313" key="2">
    <source>
        <dbReference type="EMBL" id="MPC56211.1"/>
    </source>
</evidence>
<name>A0A5B7G896_PORTR</name>
<feature type="region of interest" description="Disordered" evidence="1">
    <location>
        <begin position="42"/>
        <end position="61"/>
    </location>
</feature>
<keyword evidence="3" id="KW-1185">Reference proteome</keyword>
<evidence type="ECO:0000256" key="1">
    <source>
        <dbReference type="SAM" id="MobiDB-lite"/>
    </source>
</evidence>